<dbReference type="Pfam" id="PF00534">
    <property type="entry name" value="Glycos_transf_1"/>
    <property type="match status" value="1"/>
</dbReference>
<dbReference type="InterPro" id="IPR028098">
    <property type="entry name" value="Glyco_trans_4-like_N"/>
</dbReference>
<dbReference type="Pfam" id="PF13439">
    <property type="entry name" value="Glyco_transf_4"/>
    <property type="match status" value="1"/>
</dbReference>
<comment type="caution">
    <text evidence="3">The sequence shown here is derived from an EMBL/GenBank/DDBJ whole genome shotgun (WGS) entry which is preliminary data.</text>
</comment>
<dbReference type="SUPFAM" id="SSF53756">
    <property type="entry name" value="UDP-Glycosyltransferase/glycogen phosphorylase"/>
    <property type="match status" value="1"/>
</dbReference>
<evidence type="ECO:0000259" key="2">
    <source>
        <dbReference type="Pfam" id="PF13439"/>
    </source>
</evidence>
<feature type="domain" description="Glycosyl transferase family 1" evidence="1">
    <location>
        <begin position="264"/>
        <end position="422"/>
    </location>
</feature>
<evidence type="ECO:0000313" key="3">
    <source>
        <dbReference type="EMBL" id="MBP2241623.1"/>
    </source>
</evidence>
<proteinExistence type="predicted"/>
<dbReference type="InterPro" id="IPR001296">
    <property type="entry name" value="Glyco_trans_1"/>
</dbReference>
<accession>A0ABS4RFD8</accession>
<dbReference type="EMBL" id="JAGIKZ010000011">
    <property type="protein sequence ID" value="MBP2241623.1"/>
    <property type="molecule type" value="Genomic_DNA"/>
</dbReference>
<reference evidence="3 4" key="1">
    <citation type="submission" date="2021-03" db="EMBL/GenBank/DDBJ databases">
        <title>Genomic Encyclopedia of Type Strains, Phase IV (KMG-IV): sequencing the most valuable type-strain genomes for metagenomic binning, comparative biology and taxonomic classification.</title>
        <authorList>
            <person name="Goeker M."/>
        </authorList>
    </citation>
    <scope>NUCLEOTIDE SEQUENCE [LARGE SCALE GENOMIC DNA]</scope>
    <source>
        <strain evidence="3 4">DSM 26675</strain>
    </source>
</reference>
<feature type="domain" description="Glycosyltransferase subfamily 4-like N-terminal" evidence="2">
    <location>
        <begin position="76"/>
        <end position="247"/>
    </location>
</feature>
<dbReference type="Gene3D" id="3.40.50.2000">
    <property type="entry name" value="Glycogen Phosphorylase B"/>
    <property type="match status" value="2"/>
</dbReference>
<sequence>MKKKQIENFSNWDKHVSTYTYYENNPYSICEQNIHLDNSFIYRVRNSYVKTNANLAGQDDEFSILLLAWEYPPHLIGGLAKHVYGLAHGLQRQGCRVYVITANPGDLEVFEEDESIQVYRVESVHAEAKDFLVWINGLNMAMIQKAIELSYQYDFKVIHAHDWLVGDSAVILKSILSIPLISTIHATEFGRNNGIHTELQKHIHEKEHQLISNSDQIIICSRSMKEELMNVFTIKGTQLSIIPNGIEKVQIAKHCKALSNMPLQPNRQFILSIGRIVKEKGFDTLIEAAIRMRDTYPEVYFIIAGKGPMLDEYKKQVELLNLTDYVFFVGFITEEVKNNLLDACTMAVFPSKYEPFGIVALEAMRAGIPTIVSKVGGLTEIISHLNTGLFMLPGDAGSFIEQASFLFENEQDAKRIAQNGKSYVEKNFSWDTIALKTIKVMESIINHQKKLDHQSMLR</sequence>
<dbReference type="Proteomes" id="UP001519293">
    <property type="component" value="Unassembled WGS sequence"/>
</dbReference>
<name>A0ABS4RFD8_9BACI</name>
<keyword evidence="4" id="KW-1185">Reference proteome</keyword>
<evidence type="ECO:0000313" key="4">
    <source>
        <dbReference type="Proteomes" id="UP001519293"/>
    </source>
</evidence>
<organism evidence="3 4">
    <name type="scientific">Cytobacillus eiseniae</name>
    <dbReference type="NCBI Taxonomy" id="762947"/>
    <lineage>
        <taxon>Bacteria</taxon>
        <taxon>Bacillati</taxon>
        <taxon>Bacillota</taxon>
        <taxon>Bacilli</taxon>
        <taxon>Bacillales</taxon>
        <taxon>Bacillaceae</taxon>
        <taxon>Cytobacillus</taxon>
    </lineage>
</organism>
<dbReference type="RefSeq" id="WP_083953925.1">
    <property type="nucleotide sequence ID" value="NZ_JAGIKZ010000011.1"/>
</dbReference>
<protein>
    <submittedName>
        <fullName evidence="3">Glycosyltransferase involved in cell wall biosynthesis</fullName>
    </submittedName>
</protein>
<dbReference type="CDD" id="cd03801">
    <property type="entry name" value="GT4_PimA-like"/>
    <property type="match status" value="1"/>
</dbReference>
<dbReference type="PANTHER" id="PTHR45947:SF3">
    <property type="entry name" value="SULFOQUINOVOSYL TRANSFERASE SQD2"/>
    <property type="match status" value="1"/>
</dbReference>
<gene>
    <name evidence="3" type="ORF">J2Z40_002195</name>
</gene>
<dbReference type="InterPro" id="IPR050194">
    <property type="entry name" value="Glycosyltransferase_grp1"/>
</dbReference>
<evidence type="ECO:0000259" key="1">
    <source>
        <dbReference type="Pfam" id="PF00534"/>
    </source>
</evidence>
<dbReference type="PANTHER" id="PTHR45947">
    <property type="entry name" value="SULFOQUINOVOSYL TRANSFERASE SQD2"/>
    <property type="match status" value="1"/>
</dbReference>